<dbReference type="Proteomes" id="UP000217790">
    <property type="component" value="Unassembled WGS sequence"/>
</dbReference>
<organism evidence="1 2">
    <name type="scientific">Armillaria gallica</name>
    <name type="common">Bulbous honey fungus</name>
    <name type="synonym">Armillaria bulbosa</name>
    <dbReference type="NCBI Taxonomy" id="47427"/>
    <lineage>
        <taxon>Eukaryota</taxon>
        <taxon>Fungi</taxon>
        <taxon>Dikarya</taxon>
        <taxon>Basidiomycota</taxon>
        <taxon>Agaricomycotina</taxon>
        <taxon>Agaricomycetes</taxon>
        <taxon>Agaricomycetidae</taxon>
        <taxon>Agaricales</taxon>
        <taxon>Marasmiineae</taxon>
        <taxon>Physalacriaceae</taxon>
        <taxon>Armillaria</taxon>
    </lineage>
</organism>
<reference evidence="2" key="1">
    <citation type="journal article" date="2017" name="Nat. Ecol. Evol.">
        <title>Genome expansion and lineage-specific genetic innovations in the forest pathogenic fungi Armillaria.</title>
        <authorList>
            <person name="Sipos G."/>
            <person name="Prasanna A.N."/>
            <person name="Walter M.C."/>
            <person name="O'Connor E."/>
            <person name="Balint B."/>
            <person name="Krizsan K."/>
            <person name="Kiss B."/>
            <person name="Hess J."/>
            <person name="Varga T."/>
            <person name="Slot J."/>
            <person name="Riley R."/>
            <person name="Boka B."/>
            <person name="Rigling D."/>
            <person name="Barry K."/>
            <person name="Lee J."/>
            <person name="Mihaltcheva S."/>
            <person name="LaButti K."/>
            <person name="Lipzen A."/>
            <person name="Waldron R."/>
            <person name="Moloney N.M."/>
            <person name="Sperisen C."/>
            <person name="Kredics L."/>
            <person name="Vagvoelgyi C."/>
            <person name="Patrignani A."/>
            <person name="Fitzpatrick D."/>
            <person name="Nagy I."/>
            <person name="Doyle S."/>
            <person name="Anderson J.B."/>
            <person name="Grigoriev I.V."/>
            <person name="Gueldener U."/>
            <person name="Muensterkoetter M."/>
            <person name="Nagy L.G."/>
        </authorList>
    </citation>
    <scope>NUCLEOTIDE SEQUENCE [LARGE SCALE GENOMIC DNA]</scope>
    <source>
        <strain evidence="2">Ar21-2</strain>
    </source>
</reference>
<evidence type="ECO:0000313" key="1">
    <source>
        <dbReference type="EMBL" id="PBK85481.1"/>
    </source>
</evidence>
<evidence type="ECO:0000313" key="2">
    <source>
        <dbReference type="Proteomes" id="UP000217790"/>
    </source>
</evidence>
<sequence>MHTLRQSFRDGRVATLGFYVCGLAIHSSPSPAFPSVQSRSSPSPSAFFVRHLA</sequence>
<name>A0A2H3CR07_ARMGA</name>
<gene>
    <name evidence="1" type="ORF">ARMGADRAFT_556245</name>
</gene>
<protein>
    <submittedName>
        <fullName evidence="1">Uncharacterized protein</fullName>
    </submittedName>
</protein>
<dbReference type="AlphaFoldDB" id="A0A2H3CR07"/>
<keyword evidence="2" id="KW-1185">Reference proteome</keyword>
<dbReference type="InParanoid" id="A0A2H3CR07"/>
<accession>A0A2H3CR07</accession>
<proteinExistence type="predicted"/>
<dbReference type="EMBL" id="KZ293690">
    <property type="protein sequence ID" value="PBK85481.1"/>
    <property type="molecule type" value="Genomic_DNA"/>
</dbReference>